<feature type="domain" description="Factor of DNA methylation 1-5/IDN2" evidence="3">
    <location>
        <begin position="321"/>
        <end position="395"/>
    </location>
</feature>
<dbReference type="EMBL" id="VIEB01000567">
    <property type="protein sequence ID" value="TQD86374.1"/>
    <property type="molecule type" value="Genomic_DNA"/>
</dbReference>
<feature type="compositionally biased region" description="Basic and acidic residues" evidence="2">
    <location>
        <begin position="130"/>
        <end position="187"/>
    </location>
</feature>
<evidence type="ECO:0000313" key="5">
    <source>
        <dbReference type="Proteomes" id="UP000315295"/>
    </source>
</evidence>
<reference evidence="4 5" key="1">
    <citation type="journal article" date="2019" name="G3 (Bethesda)">
        <title>Sequencing of a Wild Apple (Malus baccata) Genome Unravels the Differences Between Cultivated and Wild Apple Species Regarding Disease Resistance and Cold Tolerance.</title>
        <authorList>
            <person name="Chen X."/>
        </authorList>
    </citation>
    <scope>NUCLEOTIDE SEQUENCE [LARGE SCALE GENOMIC DNA]</scope>
    <source>
        <strain evidence="5">cv. Shandingzi</strain>
        <tissue evidence="4">Leaves</tissue>
    </source>
</reference>
<dbReference type="PANTHER" id="PTHR21596">
    <property type="entry name" value="RIBONUCLEASE P SUBUNIT P38"/>
    <property type="match status" value="1"/>
</dbReference>
<dbReference type="InterPro" id="IPR005379">
    <property type="entry name" value="FDM1-5/IDN2_XH"/>
</dbReference>
<gene>
    <name evidence="4" type="ORF">C1H46_028063</name>
</gene>
<dbReference type="Pfam" id="PF03469">
    <property type="entry name" value="XH"/>
    <property type="match status" value="1"/>
</dbReference>
<evidence type="ECO:0000256" key="1">
    <source>
        <dbReference type="SAM" id="Coils"/>
    </source>
</evidence>
<sequence>MSHSLEEMDIGKLQQNVLDHIEKLFFEQKEALSKFQTEVFGLKNELELSERKKKEFEYMLVQNAAQMKELQKKLEHGEAQKNDLQRKHEQSEAEKEELERKKKEFEDMLVQNAAQMKELHKNLECGEAQKNEFQKKDEQSEAEKEELRIKHEKSEVEKKELQKKLDQSEGLQKTHEESEAEKKELQIKQKKSKADKKEHQKKFEQSEVQNKELQKNRNQSEVQKQKLQKNLDQRDVQLKKKHKKLTNREADETIFAQTDVKQEPMEHDQDDEDGHVMDNIQEKLEHMKEELDNAEALNTTLAIKERMSNDELQEACKELINQTIDEKDDKLKNLKHAYGVHVYNAVTIALLELNEYNPSGRYAIPELWNFEQKRRASLKEGISALLKQFELQKRKRS</sequence>
<organism evidence="4 5">
    <name type="scientific">Malus baccata</name>
    <name type="common">Siberian crab apple</name>
    <name type="synonym">Pyrus baccata</name>
    <dbReference type="NCBI Taxonomy" id="106549"/>
    <lineage>
        <taxon>Eukaryota</taxon>
        <taxon>Viridiplantae</taxon>
        <taxon>Streptophyta</taxon>
        <taxon>Embryophyta</taxon>
        <taxon>Tracheophyta</taxon>
        <taxon>Spermatophyta</taxon>
        <taxon>Magnoliopsida</taxon>
        <taxon>eudicotyledons</taxon>
        <taxon>Gunneridae</taxon>
        <taxon>Pentapetalae</taxon>
        <taxon>rosids</taxon>
        <taxon>fabids</taxon>
        <taxon>Rosales</taxon>
        <taxon>Rosaceae</taxon>
        <taxon>Amygdaloideae</taxon>
        <taxon>Maleae</taxon>
        <taxon>Malus</taxon>
    </lineage>
</organism>
<feature type="compositionally biased region" description="Basic and acidic residues" evidence="2">
    <location>
        <begin position="195"/>
        <end position="215"/>
    </location>
</feature>
<feature type="coiled-coil region" evidence="1">
    <location>
        <begin position="277"/>
        <end position="337"/>
    </location>
</feature>
<name>A0A540LIU5_MALBA</name>
<keyword evidence="1" id="KW-0175">Coiled coil</keyword>
<protein>
    <recommendedName>
        <fullName evidence="3">Factor of DNA methylation 1-5/IDN2 domain-containing protein</fullName>
    </recommendedName>
</protein>
<accession>A0A540LIU5</accession>
<proteinExistence type="predicted"/>
<feature type="region of interest" description="Disordered" evidence="2">
    <location>
        <begin position="71"/>
        <end position="104"/>
    </location>
</feature>
<keyword evidence="5" id="KW-1185">Reference proteome</keyword>
<feature type="region of interest" description="Disordered" evidence="2">
    <location>
        <begin position="130"/>
        <end position="250"/>
    </location>
</feature>
<dbReference type="AlphaFoldDB" id="A0A540LIU5"/>
<evidence type="ECO:0000256" key="2">
    <source>
        <dbReference type="SAM" id="MobiDB-lite"/>
    </source>
</evidence>
<dbReference type="InterPro" id="IPR045177">
    <property type="entry name" value="FDM1-5/IDN2"/>
</dbReference>
<dbReference type="PANTHER" id="PTHR21596:SF23">
    <property type="entry name" value="FACTOR OF DNA METHYLATION 4"/>
    <property type="match status" value="1"/>
</dbReference>
<evidence type="ECO:0000259" key="3">
    <source>
        <dbReference type="Pfam" id="PF03469"/>
    </source>
</evidence>
<comment type="caution">
    <text evidence="4">The sequence shown here is derived from an EMBL/GenBank/DDBJ whole genome shotgun (WGS) entry which is preliminary data.</text>
</comment>
<dbReference type="GO" id="GO:0080188">
    <property type="term" value="P:gene silencing by siRNA-directed DNA methylation"/>
    <property type="evidence" value="ECO:0007669"/>
    <property type="project" value="InterPro"/>
</dbReference>
<dbReference type="Proteomes" id="UP000315295">
    <property type="component" value="Unassembled WGS sequence"/>
</dbReference>
<feature type="compositionally biased region" description="Basic and acidic residues" evidence="2">
    <location>
        <begin position="229"/>
        <end position="238"/>
    </location>
</feature>
<evidence type="ECO:0000313" key="4">
    <source>
        <dbReference type="EMBL" id="TQD86374.1"/>
    </source>
</evidence>